<evidence type="ECO:0000256" key="4">
    <source>
        <dbReference type="SAM" id="MobiDB-lite"/>
    </source>
</evidence>
<feature type="domain" description="Zn(2)-C6 fungal-type" evidence="5">
    <location>
        <begin position="36"/>
        <end position="66"/>
    </location>
</feature>
<dbReference type="OrthoDB" id="2269373at2759"/>
<evidence type="ECO:0000259" key="5">
    <source>
        <dbReference type="PROSITE" id="PS50048"/>
    </source>
</evidence>
<dbReference type="Pfam" id="PF04082">
    <property type="entry name" value="Fungal_trans"/>
    <property type="match status" value="1"/>
</dbReference>
<dbReference type="CDD" id="cd00067">
    <property type="entry name" value="GAL4"/>
    <property type="match status" value="1"/>
</dbReference>
<dbReference type="AlphaFoldDB" id="A0A0F4GJ87"/>
<dbReference type="SMART" id="SM00906">
    <property type="entry name" value="Fungal_trans"/>
    <property type="match status" value="1"/>
</dbReference>
<keyword evidence="3" id="KW-0539">Nucleus</keyword>
<accession>A0A0F4GJ87</accession>
<dbReference type="PROSITE" id="PS50048">
    <property type="entry name" value="ZN2_CY6_FUNGAL_2"/>
    <property type="match status" value="1"/>
</dbReference>
<comment type="caution">
    <text evidence="6">The sequence shown here is derived from an EMBL/GenBank/DDBJ whole genome shotgun (WGS) entry which is preliminary data.</text>
</comment>
<keyword evidence="7" id="KW-1185">Reference proteome</keyword>
<protein>
    <submittedName>
        <fullName evidence="6">C6 transcription factor domain protein</fullName>
    </submittedName>
</protein>
<organism evidence="6 7">
    <name type="scientific">Zymoseptoria brevis</name>
    <dbReference type="NCBI Taxonomy" id="1047168"/>
    <lineage>
        <taxon>Eukaryota</taxon>
        <taxon>Fungi</taxon>
        <taxon>Dikarya</taxon>
        <taxon>Ascomycota</taxon>
        <taxon>Pezizomycotina</taxon>
        <taxon>Dothideomycetes</taxon>
        <taxon>Dothideomycetidae</taxon>
        <taxon>Mycosphaerellales</taxon>
        <taxon>Mycosphaerellaceae</taxon>
        <taxon>Zymoseptoria</taxon>
    </lineage>
</organism>
<dbReference type="STRING" id="1047168.A0A0F4GJ87"/>
<dbReference type="Gene3D" id="4.10.240.10">
    <property type="entry name" value="Zn(2)-C6 fungal-type DNA-binding domain"/>
    <property type="match status" value="1"/>
</dbReference>
<comment type="subcellular location">
    <subcellularLocation>
        <location evidence="1">Nucleus</location>
    </subcellularLocation>
</comment>
<dbReference type="GO" id="GO:0006351">
    <property type="term" value="P:DNA-templated transcription"/>
    <property type="evidence" value="ECO:0007669"/>
    <property type="project" value="InterPro"/>
</dbReference>
<evidence type="ECO:0000256" key="1">
    <source>
        <dbReference type="ARBA" id="ARBA00004123"/>
    </source>
</evidence>
<feature type="region of interest" description="Disordered" evidence="4">
    <location>
        <begin position="103"/>
        <end position="141"/>
    </location>
</feature>
<reference evidence="6 7" key="1">
    <citation type="submission" date="2015-03" db="EMBL/GenBank/DDBJ databases">
        <title>RNA-seq based gene annotation and comparative genomics of four Zymoseptoria species reveal species-specific pathogenicity related genes and transposable element activity.</title>
        <authorList>
            <person name="Grandaubert J."/>
            <person name="Bhattacharyya A."/>
            <person name="Stukenbrock E.H."/>
        </authorList>
    </citation>
    <scope>NUCLEOTIDE SEQUENCE [LARGE SCALE GENOMIC DNA]</scope>
    <source>
        <strain evidence="6 7">Zb18110</strain>
    </source>
</reference>
<feature type="region of interest" description="Disordered" evidence="4">
    <location>
        <begin position="158"/>
        <end position="185"/>
    </location>
</feature>
<dbReference type="InterPro" id="IPR036864">
    <property type="entry name" value="Zn2-C6_fun-type_DNA-bd_sf"/>
</dbReference>
<dbReference type="CDD" id="cd12148">
    <property type="entry name" value="fungal_TF_MHR"/>
    <property type="match status" value="1"/>
</dbReference>
<dbReference type="GO" id="GO:0005634">
    <property type="term" value="C:nucleus"/>
    <property type="evidence" value="ECO:0007669"/>
    <property type="project" value="UniProtKB-SubCell"/>
</dbReference>
<dbReference type="GO" id="GO:0000981">
    <property type="term" value="F:DNA-binding transcription factor activity, RNA polymerase II-specific"/>
    <property type="evidence" value="ECO:0007669"/>
    <property type="project" value="InterPro"/>
</dbReference>
<dbReference type="PANTHER" id="PTHR31001">
    <property type="entry name" value="UNCHARACTERIZED TRANSCRIPTIONAL REGULATORY PROTEIN"/>
    <property type="match status" value="1"/>
</dbReference>
<dbReference type="InterPro" id="IPR007219">
    <property type="entry name" value="XnlR_reg_dom"/>
</dbReference>
<dbReference type="SMART" id="SM00066">
    <property type="entry name" value="GAL4"/>
    <property type="match status" value="1"/>
</dbReference>
<dbReference type="PANTHER" id="PTHR31001:SF85">
    <property type="entry name" value="ZN(II)2CYS6 TRANSCRIPTION FACTOR (EUROFUNG)"/>
    <property type="match status" value="1"/>
</dbReference>
<keyword evidence="2" id="KW-0479">Metal-binding</keyword>
<dbReference type="InterPro" id="IPR001138">
    <property type="entry name" value="Zn2Cys6_DnaBD"/>
</dbReference>
<feature type="compositionally biased region" description="Basic and acidic residues" evidence="4">
    <location>
        <begin position="158"/>
        <end position="170"/>
    </location>
</feature>
<dbReference type="Pfam" id="PF00172">
    <property type="entry name" value="Zn_clus"/>
    <property type="match status" value="1"/>
</dbReference>
<gene>
    <name evidence="6" type="ORF">TI39_contig505g00015</name>
</gene>
<dbReference type="GO" id="GO:0003677">
    <property type="term" value="F:DNA binding"/>
    <property type="evidence" value="ECO:0007669"/>
    <property type="project" value="InterPro"/>
</dbReference>
<name>A0A0F4GJ87_9PEZI</name>
<evidence type="ECO:0000313" key="6">
    <source>
        <dbReference type="EMBL" id="KJX97348.1"/>
    </source>
</evidence>
<dbReference type="InterPro" id="IPR050613">
    <property type="entry name" value="Sec_Metabolite_Reg"/>
</dbReference>
<proteinExistence type="predicted"/>
<evidence type="ECO:0000256" key="3">
    <source>
        <dbReference type="ARBA" id="ARBA00023242"/>
    </source>
</evidence>
<dbReference type="EMBL" id="LAFY01000497">
    <property type="protein sequence ID" value="KJX97348.1"/>
    <property type="molecule type" value="Genomic_DNA"/>
</dbReference>
<evidence type="ECO:0000313" key="7">
    <source>
        <dbReference type="Proteomes" id="UP000033647"/>
    </source>
</evidence>
<evidence type="ECO:0000256" key="2">
    <source>
        <dbReference type="ARBA" id="ARBA00022723"/>
    </source>
</evidence>
<sequence>MSTTPRLPGRSIAIAPAAQLLTPDVNDAAVDLMPYACTTCTRRKVKCDKAKAPCSACHKGRMECIYVAPPPRERKRKRKPVEELQDRLERCEQLLRENGIQVKPVEDVSPVDSTTSAGNAVPVTKPGTASEGVSGTLLQGPGKTRYIDSNIWRNLGDHLEDSDYDDHPQNSEDSNPSDPASLSLYNTSNSSQSLLNLHPTYDVAMKLWNIYVRNVDPIVKIVHVPSTRDLLQRAAANPSSMTPDTECLLFAIYLFSVISMSQKDFEQEVGMSWSLLHNRFHDAVRRSLVSNHFLRTTSIAVLQAYTLFLASVRNTYDPHTFWMLTGIAVRIGQRMGLHRDSAEQGLNPFDVQMRRRLFWQLIPLDGLAAQLSGTGIAIASDSWDTKQPLNLNDADIWPGMSSEPLAKRGATDMIFCLARTEIGKFHQKRMQPGKWNKLWDSPDTPAVHKSLQDLETTMEENYIRYCDITVPIHCLALSMARGVLNFARYRVALEKVKAPDATPVTRAEFVATVTKILDIDLAAQKNPMLERFQWHFRTFFQWDALIWLLTEMRKEDTMVDFDAAWNKVEQVYAYHPELFTWKRSIDVALARLTLRAWEATHKHAQAHSAGRREPDFVVQLRAGFEKREASRLYSPASATVAAAAPNPQYNYFQSGPASGTDNSVAAAQQNFLYPFDGTETSVAGWPQNQDLGLDSNGNFLENGQFTVDPGWMVWGPMGQDFDFMQMPAQQ</sequence>
<feature type="compositionally biased region" description="Polar residues" evidence="4">
    <location>
        <begin position="171"/>
        <end position="180"/>
    </location>
</feature>
<dbReference type="GO" id="GO:0008270">
    <property type="term" value="F:zinc ion binding"/>
    <property type="evidence" value="ECO:0007669"/>
    <property type="project" value="InterPro"/>
</dbReference>
<dbReference type="SUPFAM" id="SSF57701">
    <property type="entry name" value="Zn2/Cys6 DNA-binding domain"/>
    <property type="match status" value="1"/>
</dbReference>
<dbReference type="PROSITE" id="PS00463">
    <property type="entry name" value="ZN2_CY6_FUNGAL_1"/>
    <property type="match status" value="1"/>
</dbReference>
<dbReference type="Proteomes" id="UP000033647">
    <property type="component" value="Unassembled WGS sequence"/>
</dbReference>